<dbReference type="Pfam" id="PF02777">
    <property type="entry name" value="Sod_Fe_C"/>
    <property type="match status" value="1"/>
</dbReference>
<dbReference type="Gene3D" id="1.10.287.990">
    <property type="entry name" value="Fe,Mn superoxide dismutase (SOD) domain"/>
    <property type="match status" value="1"/>
</dbReference>
<dbReference type="SUPFAM" id="SSF46609">
    <property type="entry name" value="Fe,Mn superoxide dismutase (SOD), N-terminal domain"/>
    <property type="match status" value="1"/>
</dbReference>
<dbReference type="GO" id="GO:0046872">
    <property type="term" value="F:metal ion binding"/>
    <property type="evidence" value="ECO:0007669"/>
    <property type="project" value="UniProtKB-KW"/>
</dbReference>
<evidence type="ECO:0000259" key="10">
    <source>
        <dbReference type="Pfam" id="PF02777"/>
    </source>
</evidence>
<dbReference type="SUPFAM" id="SSF54719">
    <property type="entry name" value="Fe,Mn superoxide dismutase (SOD), C-terminal domain"/>
    <property type="match status" value="1"/>
</dbReference>
<dbReference type="EC" id="1.15.1.1" evidence="3 8"/>
<evidence type="ECO:0000256" key="8">
    <source>
        <dbReference type="RuleBase" id="RU000414"/>
    </source>
</evidence>
<dbReference type="InterPro" id="IPR019833">
    <property type="entry name" value="Mn/Fe_SOD_BS"/>
</dbReference>
<dbReference type="InterPro" id="IPR036324">
    <property type="entry name" value="Mn/Fe_SOD_N_sf"/>
</dbReference>
<organism evidence="11 12">
    <name type="scientific">Paramuricea clavata</name>
    <name type="common">Red gorgonian</name>
    <name type="synonym">Violescent sea-whip</name>
    <dbReference type="NCBI Taxonomy" id="317549"/>
    <lineage>
        <taxon>Eukaryota</taxon>
        <taxon>Metazoa</taxon>
        <taxon>Cnidaria</taxon>
        <taxon>Anthozoa</taxon>
        <taxon>Octocorallia</taxon>
        <taxon>Malacalcyonacea</taxon>
        <taxon>Plexauridae</taxon>
        <taxon>Paramuricea</taxon>
    </lineage>
</organism>
<evidence type="ECO:0000256" key="1">
    <source>
        <dbReference type="ARBA" id="ARBA00002170"/>
    </source>
</evidence>
<dbReference type="PROSITE" id="PS00088">
    <property type="entry name" value="SOD_MN"/>
    <property type="match status" value="1"/>
</dbReference>
<reference evidence="11" key="1">
    <citation type="submission" date="2020-04" db="EMBL/GenBank/DDBJ databases">
        <authorList>
            <person name="Alioto T."/>
            <person name="Alioto T."/>
            <person name="Gomez Garrido J."/>
        </authorList>
    </citation>
    <scope>NUCLEOTIDE SEQUENCE</scope>
    <source>
        <strain evidence="11">A484AB</strain>
    </source>
</reference>
<dbReference type="Pfam" id="PF00081">
    <property type="entry name" value="Sod_Fe_N"/>
    <property type="match status" value="1"/>
</dbReference>
<sequence>MWKLSLAFLLFYAAITTGKSVEPVPPYEEAFQAREEYSLPTLPYNYSDLEPHIDEETVRVHYLRHHAAYTAQLNHVLQVWRNSSEEGKELASKSLVEILTKINEVPEKYQHHVRNVGGGYFNHALYWATLTPNPTSEDREPGPLTDHLIYSTFENKERLRKWIVHEALDIFGSGNLWLCVDPKLPKHITIYSLANQDTPFSHGLFPILLVDVWEHAYYLKHHNKRVDYLDAWWNLVNWKTVEDLIKRYGVNQFHDEL</sequence>
<comment type="function">
    <text evidence="8">Destroys radicals which are normally produced within the cells and which are toxic to biological systems.</text>
</comment>
<evidence type="ECO:0000259" key="9">
    <source>
        <dbReference type="Pfam" id="PF00081"/>
    </source>
</evidence>
<dbReference type="InterPro" id="IPR036314">
    <property type="entry name" value="SOD_C_sf"/>
</dbReference>
<dbReference type="Gene3D" id="3.55.40.20">
    <property type="entry name" value="Iron/manganese superoxide dismutase, C-terminal domain"/>
    <property type="match status" value="1"/>
</dbReference>
<dbReference type="EMBL" id="CACRXK020001562">
    <property type="protein sequence ID" value="CAB3989857.1"/>
    <property type="molecule type" value="Genomic_DNA"/>
</dbReference>
<feature type="domain" description="Manganese/iron superoxide dismutase N-terminal" evidence="9">
    <location>
        <begin position="36"/>
        <end position="130"/>
    </location>
</feature>
<name>A0A7D9HP17_PARCT</name>
<evidence type="ECO:0000256" key="5">
    <source>
        <dbReference type="ARBA" id="ARBA00023002"/>
    </source>
</evidence>
<evidence type="ECO:0000256" key="3">
    <source>
        <dbReference type="ARBA" id="ARBA00012682"/>
    </source>
</evidence>
<dbReference type="GO" id="GO:0004784">
    <property type="term" value="F:superoxide dismutase activity"/>
    <property type="evidence" value="ECO:0007669"/>
    <property type="project" value="UniProtKB-EC"/>
</dbReference>
<dbReference type="GO" id="GO:0005737">
    <property type="term" value="C:cytoplasm"/>
    <property type="evidence" value="ECO:0007669"/>
    <property type="project" value="TreeGrafter"/>
</dbReference>
<keyword evidence="5 8" id="KW-0560">Oxidoreductase</keyword>
<comment type="similarity">
    <text evidence="2 8">Belongs to the iron/manganese superoxide dismutase family.</text>
</comment>
<comment type="caution">
    <text evidence="11">The sequence shown here is derived from an EMBL/GenBank/DDBJ whole genome shotgun (WGS) entry which is preliminary data.</text>
</comment>
<dbReference type="AlphaFoldDB" id="A0A7D9HP17"/>
<proteinExistence type="inferred from homology"/>
<evidence type="ECO:0000313" key="11">
    <source>
        <dbReference type="EMBL" id="CAB3989857.1"/>
    </source>
</evidence>
<dbReference type="InterPro" id="IPR019831">
    <property type="entry name" value="Mn/Fe_SOD_N"/>
</dbReference>
<keyword evidence="4 8" id="KW-0479">Metal-binding</keyword>
<comment type="function">
    <text evidence="1">Destroys superoxide anion radicals which are normally produced within the cells and which are toxic to biological systems.</text>
</comment>
<dbReference type="OrthoDB" id="239262at2759"/>
<evidence type="ECO:0000256" key="7">
    <source>
        <dbReference type="ARBA" id="ARBA00049204"/>
    </source>
</evidence>
<dbReference type="PIRSF" id="PIRSF000349">
    <property type="entry name" value="SODismutase"/>
    <property type="match status" value="1"/>
</dbReference>
<dbReference type="InterPro" id="IPR019832">
    <property type="entry name" value="Mn/Fe_SOD_C"/>
</dbReference>
<dbReference type="PANTHER" id="PTHR43595">
    <property type="entry name" value="37S RIBOSOMAL PROTEIN S26, MITOCHONDRIAL"/>
    <property type="match status" value="1"/>
</dbReference>
<dbReference type="PANTHER" id="PTHR43595:SF2">
    <property type="entry name" value="SMALL RIBOSOMAL SUBUNIT PROTEIN MS42"/>
    <property type="match status" value="1"/>
</dbReference>
<dbReference type="InterPro" id="IPR001189">
    <property type="entry name" value="Mn/Fe_SOD"/>
</dbReference>
<evidence type="ECO:0000256" key="2">
    <source>
        <dbReference type="ARBA" id="ARBA00008714"/>
    </source>
</evidence>
<comment type="catalytic activity">
    <reaction evidence="7 8">
        <text>2 superoxide + 2 H(+) = H2O2 + O2</text>
        <dbReference type="Rhea" id="RHEA:20696"/>
        <dbReference type="ChEBI" id="CHEBI:15378"/>
        <dbReference type="ChEBI" id="CHEBI:15379"/>
        <dbReference type="ChEBI" id="CHEBI:16240"/>
        <dbReference type="ChEBI" id="CHEBI:18421"/>
        <dbReference type="EC" id="1.15.1.1"/>
    </reaction>
</comment>
<dbReference type="Proteomes" id="UP001152795">
    <property type="component" value="Unassembled WGS sequence"/>
</dbReference>
<keyword evidence="12" id="KW-1185">Reference proteome</keyword>
<dbReference type="PRINTS" id="PR01703">
    <property type="entry name" value="MNSODISMTASE"/>
</dbReference>
<keyword evidence="6" id="KW-0464">Manganese</keyword>
<feature type="domain" description="Manganese/iron superoxide dismutase C-terminal" evidence="10">
    <location>
        <begin position="148"/>
        <end position="243"/>
    </location>
</feature>
<accession>A0A7D9HP17</accession>
<protein>
    <recommendedName>
        <fullName evidence="3 8">Superoxide dismutase</fullName>
        <ecNumber evidence="3 8">1.15.1.1</ecNumber>
    </recommendedName>
</protein>
<evidence type="ECO:0000313" key="12">
    <source>
        <dbReference type="Proteomes" id="UP001152795"/>
    </source>
</evidence>
<evidence type="ECO:0000256" key="4">
    <source>
        <dbReference type="ARBA" id="ARBA00022723"/>
    </source>
</evidence>
<gene>
    <name evidence="11" type="ORF">PACLA_8A039940</name>
</gene>
<evidence type="ECO:0000256" key="6">
    <source>
        <dbReference type="ARBA" id="ARBA00023211"/>
    </source>
</evidence>